<dbReference type="AlphaFoldDB" id="A0A7V7PQ78"/>
<dbReference type="Proteomes" id="UP000432089">
    <property type="component" value="Unassembled WGS sequence"/>
</dbReference>
<reference evidence="2 3" key="1">
    <citation type="submission" date="2019-09" db="EMBL/GenBank/DDBJ databases">
        <title>YIM 132180 draft genome.</title>
        <authorList>
            <person name="Zhang K."/>
        </authorList>
    </citation>
    <scope>NUCLEOTIDE SEQUENCE [LARGE SCALE GENOMIC DNA]</scope>
    <source>
        <strain evidence="2 3">YIM 132180</strain>
    </source>
</reference>
<evidence type="ECO:0000256" key="1">
    <source>
        <dbReference type="SAM" id="SignalP"/>
    </source>
</evidence>
<keyword evidence="1" id="KW-0732">Signal</keyword>
<evidence type="ECO:0000313" key="3">
    <source>
        <dbReference type="Proteomes" id="UP000432089"/>
    </source>
</evidence>
<organism evidence="2 3">
    <name type="scientific">Plantimonas leprariae</name>
    <dbReference type="NCBI Taxonomy" id="2615207"/>
    <lineage>
        <taxon>Bacteria</taxon>
        <taxon>Pseudomonadati</taxon>
        <taxon>Pseudomonadota</taxon>
        <taxon>Alphaproteobacteria</taxon>
        <taxon>Hyphomicrobiales</taxon>
        <taxon>Aurantimonadaceae</taxon>
        <taxon>Plantimonas</taxon>
    </lineage>
</organism>
<dbReference type="Pfam" id="PF07076">
    <property type="entry name" value="DUF1344"/>
    <property type="match status" value="1"/>
</dbReference>
<dbReference type="InterPro" id="IPR009780">
    <property type="entry name" value="DUF1344"/>
</dbReference>
<keyword evidence="3" id="KW-1185">Reference proteome</keyword>
<name>A0A7V7PQ78_9HYPH</name>
<accession>A0A7V7PQ78</accession>
<dbReference type="RefSeq" id="WP_150969362.1">
    <property type="nucleotide sequence ID" value="NZ_VZDO01000005.1"/>
</dbReference>
<comment type="caution">
    <text evidence="2">The sequence shown here is derived from an EMBL/GenBank/DDBJ whole genome shotgun (WGS) entry which is preliminary data.</text>
</comment>
<protein>
    <submittedName>
        <fullName evidence="2">DUF1344 domain-containing protein</fullName>
    </submittedName>
</protein>
<evidence type="ECO:0000313" key="2">
    <source>
        <dbReference type="EMBL" id="KAB0680289.1"/>
    </source>
</evidence>
<dbReference type="EMBL" id="VZDO01000005">
    <property type="protein sequence ID" value="KAB0680289.1"/>
    <property type="molecule type" value="Genomic_DNA"/>
</dbReference>
<feature type="signal peptide" evidence="1">
    <location>
        <begin position="1"/>
        <end position="24"/>
    </location>
</feature>
<feature type="chain" id="PRO_5030895271" evidence="1">
    <location>
        <begin position="25"/>
        <end position="71"/>
    </location>
</feature>
<sequence length="71" mass="7547">MTKQIIAFFASSFLCVALTIPVCAEEKSGTVATVDRDRALLTFEDGSSYALPSGFDYDAVTPGMEAHVILG</sequence>
<gene>
    <name evidence="2" type="ORF">F6X38_08915</name>
</gene>
<proteinExistence type="predicted"/>